<reference evidence="15" key="1">
    <citation type="submission" date="2022-01" db="EMBL/GenBank/DDBJ databases">
        <authorList>
            <person name="Braso-Vives M."/>
        </authorList>
    </citation>
    <scope>NUCLEOTIDE SEQUENCE</scope>
</reference>
<dbReference type="InterPro" id="IPR002859">
    <property type="entry name" value="PKD/REJ-like"/>
</dbReference>
<dbReference type="SMART" id="SM00181">
    <property type="entry name" value="EGF"/>
    <property type="match status" value="7"/>
</dbReference>
<dbReference type="SUPFAM" id="SSF57184">
    <property type="entry name" value="Growth factor receptor domain"/>
    <property type="match status" value="2"/>
</dbReference>
<evidence type="ECO:0000256" key="3">
    <source>
        <dbReference type="ARBA" id="ARBA00022525"/>
    </source>
</evidence>
<gene>
    <name evidence="15" type="primary">MATN2</name>
    <name evidence="15" type="ORF">BLAG_LOCUS16391</name>
</gene>
<dbReference type="FunFam" id="2.10.25.10:FF:000014">
    <property type="entry name" value="Latent-transforming growth factor beta-binding protein 3"/>
    <property type="match status" value="1"/>
</dbReference>
<dbReference type="CDD" id="cd00057">
    <property type="entry name" value="FA58C"/>
    <property type="match status" value="1"/>
</dbReference>
<dbReference type="InterPro" id="IPR049883">
    <property type="entry name" value="NOTCH1_EGF-like"/>
</dbReference>
<keyword evidence="10" id="KW-1015">Disulfide bond</keyword>
<dbReference type="InterPro" id="IPR013320">
    <property type="entry name" value="ConA-like_dom_sf"/>
</dbReference>
<feature type="domain" description="EGF-like" evidence="14">
    <location>
        <begin position="562"/>
        <end position="577"/>
    </location>
</feature>
<dbReference type="Pfam" id="PF13385">
    <property type="entry name" value="Laminin_G_3"/>
    <property type="match status" value="1"/>
</dbReference>
<feature type="region of interest" description="Disordered" evidence="12">
    <location>
        <begin position="668"/>
        <end position="826"/>
    </location>
</feature>
<organism evidence="15 16">
    <name type="scientific">Branchiostoma lanceolatum</name>
    <name type="common">Common lancelet</name>
    <name type="synonym">Amphioxus lanceolatum</name>
    <dbReference type="NCBI Taxonomy" id="7740"/>
    <lineage>
        <taxon>Eukaryota</taxon>
        <taxon>Metazoa</taxon>
        <taxon>Chordata</taxon>
        <taxon>Cephalochordata</taxon>
        <taxon>Leptocardii</taxon>
        <taxon>Amphioxiformes</taxon>
        <taxon>Branchiostomatidae</taxon>
        <taxon>Branchiostoma</taxon>
    </lineage>
</organism>
<evidence type="ECO:0000256" key="4">
    <source>
        <dbReference type="ARBA" id="ARBA00022536"/>
    </source>
</evidence>
<feature type="domain" description="EGF-like" evidence="14">
    <location>
        <begin position="437"/>
        <end position="452"/>
    </location>
</feature>
<dbReference type="EMBL" id="OV696688">
    <property type="protein sequence ID" value="CAH1258994.1"/>
    <property type="molecule type" value="Genomic_DNA"/>
</dbReference>
<feature type="signal peptide" evidence="13">
    <location>
        <begin position="1"/>
        <end position="23"/>
    </location>
</feature>
<feature type="compositionally biased region" description="Low complexity" evidence="12">
    <location>
        <begin position="848"/>
        <end position="902"/>
    </location>
</feature>
<dbReference type="PANTHER" id="PTHR46730:SF1">
    <property type="entry name" value="PLAT DOMAIN-CONTAINING PROTEIN"/>
    <property type="match status" value="1"/>
</dbReference>
<keyword evidence="11" id="KW-0325">Glycoprotein</keyword>
<dbReference type="PROSITE" id="PS01186">
    <property type="entry name" value="EGF_2"/>
    <property type="match status" value="4"/>
</dbReference>
<evidence type="ECO:0000313" key="15">
    <source>
        <dbReference type="EMBL" id="CAH1258994.1"/>
    </source>
</evidence>
<keyword evidence="6 13" id="KW-0732">Signal</keyword>
<evidence type="ECO:0000256" key="9">
    <source>
        <dbReference type="ARBA" id="ARBA00023136"/>
    </source>
</evidence>
<feature type="compositionally biased region" description="Low complexity" evidence="12">
    <location>
        <begin position="767"/>
        <end position="783"/>
    </location>
</feature>
<dbReference type="GO" id="GO:0005509">
    <property type="term" value="F:calcium ion binding"/>
    <property type="evidence" value="ECO:0007669"/>
    <property type="project" value="InterPro"/>
</dbReference>
<feature type="compositionally biased region" description="Low complexity" evidence="12">
    <location>
        <begin position="668"/>
        <end position="741"/>
    </location>
</feature>
<feature type="chain" id="PRO_5035439811" evidence="13">
    <location>
        <begin position="24"/>
        <end position="1652"/>
    </location>
</feature>
<dbReference type="PROSITE" id="PS00010">
    <property type="entry name" value="ASX_HYDROXYL"/>
    <property type="match status" value="1"/>
</dbReference>
<name>A0A8K0ERJ7_BRALA</name>
<keyword evidence="8" id="KW-1133">Transmembrane helix</keyword>
<dbReference type="FunFam" id="2.10.25.10:FF:000240">
    <property type="entry name" value="Vitamin K-dependent protein S"/>
    <property type="match status" value="4"/>
</dbReference>
<feature type="region of interest" description="Disordered" evidence="12">
    <location>
        <begin position="848"/>
        <end position="906"/>
    </location>
</feature>
<dbReference type="GO" id="GO:0005886">
    <property type="term" value="C:plasma membrane"/>
    <property type="evidence" value="ECO:0007669"/>
    <property type="project" value="TreeGrafter"/>
</dbReference>
<dbReference type="InterPro" id="IPR018097">
    <property type="entry name" value="EGF_Ca-bd_CS"/>
</dbReference>
<dbReference type="Gene3D" id="2.10.25.10">
    <property type="entry name" value="Laminin"/>
    <property type="match status" value="7"/>
</dbReference>
<proteinExistence type="predicted"/>
<dbReference type="Pfam" id="PF07645">
    <property type="entry name" value="EGF_CA"/>
    <property type="match status" value="2"/>
</dbReference>
<dbReference type="CDD" id="cd00054">
    <property type="entry name" value="EGF_CA"/>
    <property type="match status" value="6"/>
</dbReference>
<dbReference type="InterPro" id="IPR000742">
    <property type="entry name" value="EGF"/>
</dbReference>
<dbReference type="SMART" id="SM00179">
    <property type="entry name" value="EGF_CA"/>
    <property type="match status" value="7"/>
</dbReference>
<feature type="compositionally biased region" description="Polar residues" evidence="12">
    <location>
        <begin position="742"/>
        <end position="759"/>
    </location>
</feature>
<accession>A0A8K0ERJ7</accession>
<dbReference type="Gene3D" id="2.60.120.260">
    <property type="entry name" value="Galactose-binding domain-like"/>
    <property type="match status" value="1"/>
</dbReference>
<evidence type="ECO:0000256" key="10">
    <source>
        <dbReference type="ARBA" id="ARBA00023157"/>
    </source>
</evidence>
<evidence type="ECO:0000313" key="16">
    <source>
        <dbReference type="Proteomes" id="UP000838412"/>
    </source>
</evidence>
<feature type="domain" description="EGF-like" evidence="14">
    <location>
        <begin position="519"/>
        <end position="534"/>
    </location>
</feature>
<dbReference type="GO" id="GO:0005576">
    <property type="term" value="C:extracellular region"/>
    <property type="evidence" value="ECO:0007669"/>
    <property type="project" value="UniProtKB-SubCell"/>
</dbReference>
<evidence type="ECO:0000259" key="14">
    <source>
        <dbReference type="PROSITE" id="PS01186"/>
    </source>
</evidence>
<dbReference type="InterPro" id="IPR008979">
    <property type="entry name" value="Galactose-bd-like_sf"/>
</dbReference>
<evidence type="ECO:0000256" key="13">
    <source>
        <dbReference type="SAM" id="SignalP"/>
    </source>
</evidence>
<feature type="compositionally biased region" description="Low complexity" evidence="12">
    <location>
        <begin position="792"/>
        <end position="826"/>
    </location>
</feature>
<dbReference type="Pfam" id="PF00754">
    <property type="entry name" value="F5_F8_type_C"/>
    <property type="match status" value="1"/>
</dbReference>
<dbReference type="Proteomes" id="UP000838412">
    <property type="component" value="Chromosome 3"/>
</dbReference>
<evidence type="ECO:0000256" key="1">
    <source>
        <dbReference type="ARBA" id="ARBA00004370"/>
    </source>
</evidence>
<dbReference type="OrthoDB" id="10065389at2759"/>
<evidence type="ECO:0000256" key="11">
    <source>
        <dbReference type="ARBA" id="ARBA00023180"/>
    </source>
</evidence>
<evidence type="ECO:0000256" key="8">
    <source>
        <dbReference type="ARBA" id="ARBA00022989"/>
    </source>
</evidence>
<dbReference type="PANTHER" id="PTHR46730">
    <property type="entry name" value="POLYCYSTIN-1"/>
    <property type="match status" value="1"/>
</dbReference>
<keyword evidence="3" id="KW-0964">Secreted</keyword>
<dbReference type="SUPFAM" id="SSF49785">
    <property type="entry name" value="Galactose-binding domain-like"/>
    <property type="match status" value="1"/>
</dbReference>
<dbReference type="GO" id="GO:0005261">
    <property type="term" value="F:monoatomic cation channel activity"/>
    <property type="evidence" value="ECO:0007669"/>
    <property type="project" value="TreeGrafter"/>
</dbReference>
<dbReference type="SMART" id="SM00231">
    <property type="entry name" value="FA58C"/>
    <property type="match status" value="1"/>
</dbReference>
<keyword evidence="9" id="KW-0472">Membrane</keyword>
<dbReference type="SUPFAM" id="SSF49899">
    <property type="entry name" value="Concanavalin A-like lectins/glucanases"/>
    <property type="match status" value="1"/>
</dbReference>
<dbReference type="PROSITE" id="PS01187">
    <property type="entry name" value="EGF_CA"/>
    <property type="match status" value="4"/>
</dbReference>
<dbReference type="Gene3D" id="2.60.120.200">
    <property type="match status" value="1"/>
</dbReference>
<evidence type="ECO:0000256" key="6">
    <source>
        <dbReference type="ARBA" id="ARBA00022729"/>
    </source>
</evidence>
<comment type="subcellular location">
    <subcellularLocation>
        <location evidence="1">Membrane</location>
    </subcellularLocation>
    <subcellularLocation>
        <location evidence="2">Secreted</location>
    </subcellularLocation>
</comment>
<keyword evidence="16" id="KW-1185">Reference proteome</keyword>
<sequence>MSDFSPFHLTLLFLLLYMEAIHGAEYMGCYVDGSPRVLPYEIAYLDDIKSCGLHCKGNGYIYYATITASSEWAGDHAATNARLDFKEVPSVLAGAWAAAVNDANQWLMFDLGQRSTVGVIRTRGRHAAVANHWVTSYSISYGNSSGDEMDYKDANGNTVVFTGNSDRDSLVTHVLGDYNGPFHARYVKFHPITWNLWISMRADIGEVAPVGFWPLNSHTELRDVSGYGNDATGVGVYPANGVHGEIDGAYSLSGSSASYIEIPNNGMLDTRYSITMLAYVYPTGTDGPIFNYRTDDYGVHLWQIGTNNLQGRMLTREHVYKDIISVSVLNLNEWNFVGMTYSYPSGKVKLWHNGAEVGSLDVGTFETETDYDIRVGVRDGDSRTLAGRIACLQIYNIPLNGEQIREAAARCKDIDECATNNGGCSMNCNNTIGSFECFCAVGYVLDGDGVSCKDVDECASNNGGCKHTCTNTVGSFQCSCNSGFTLNSNNLACDDTDECATSNGGCSINCNNTIGSFECFCAVGYVLDEDGVSCKDVDECASNNGGCEQNCTNTDTVGSFQCSCDPGFTLNSKNLTCDDTDECATNNGGCTMNCNNTIGSFECFCADGYVLDGDGVACKDTDECATNNGGCSMNCNNTIGHFECFSADGYVLDGDGVSCQVSTVMPTTTSVTTTPTQPSTTAEASTTTVVRSTAGADVPTTTSTTTTPAPITTTPTSNTTAAGSSTIGLSTTGTSVTTTSAPMPSTPNTTSAGSTTVVRSTAGADVPTTSISTTPATDTTTDSNKVQSTAGAAVPTTSKTATSASNTKVATSSTATWSTATSAPTTLTSDASTEFNVTELRSTAGASVATTYATTTSEPNTTSTTPAPNGTTEASVTATSSTSRTGETTTSAPTTLASNASTEPNATKLRSTVAAATYPQTTPKANTTAAANTTVVSPTTDANVTTTSAPTTPASNATTHADTAVMTSTAGVAITNTPGRVNRHDTSVAALVRVKFAGGAIPEEREVATVLITAVESSTLAIRGVYVTEASIDINECMTGAHVCIRGELCVNRKGSYACASCYPDIALVGGGENSSTPVDIKRRVPFTVQSTVTVDCNVAYSFLFNWSLYSMDDGLPSSKITLPENVETTGSEITLPKNVLPYGKVVIRLEFTVEETLSGLRVVMFAERWVNVLSSALVADIAGGSARSLAPGSDIVLDASFSTDPDSMVTNSADFTYSWTCVTEIGTSCDDLFSDGGTGQSYVIPSDDVNVETSVGWLTVHLSVWFPGRSAGTTSQILQFFPVGSPSIYIRCFSNCNRKINPSEKLVLVSECSNCEENEQVSYNWTLQEAPDDFGRSDLDWDSESTTGRNLPDVVIKPEVFTALGDYVFRVEMTVDDGRQGFAEYSFVPNESPVVGSCTVSPENGTAMVTEFIITCTGFTDTDEPLTYTFFFNSGTDSTFSTLYIGTEPTTPPQLFPVGQEPHDYVVRIRVEVSDSFGAISLGETSVQVLALPAEQSTAVASQLVVGENSPLTKLMRQGDAKSLVQMSNSVTSVLNSVRANASAEAMKAATQAREAVVTALTTIKPTSVSSVNLVASALGSATIRGDEVSADARVATARSLQSMGEFLKSLPPEDLEITQVERTSSVMMAASLERDIPRGLGSTSKDNCCN</sequence>
<feature type="domain" description="EGF-like" evidence="14">
    <location>
        <begin position="478"/>
        <end position="493"/>
    </location>
</feature>
<dbReference type="InterPro" id="IPR000152">
    <property type="entry name" value="EGF-type_Asp/Asn_hydroxyl_site"/>
</dbReference>
<evidence type="ECO:0000256" key="5">
    <source>
        <dbReference type="ARBA" id="ARBA00022692"/>
    </source>
</evidence>
<keyword evidence="7" id="KW-0677">Repeat</keyword>
<dbReference type="InterPro" id="IPR009030">
    <property type="entry name" value="Growth_fac_rcpt_cys_sf"/>
</dbReference>
<keyword evidence="4" id="KW-0245">EGF-like domain</keyword>
<evidence type="ECO:0000256" key="2">
    <source>
        <dbReference type="ARBA" id="ARBA00004613"/>
    </source>
</evidence>
<protein>
    <submittedName>
        <fullName evidence="15">MATN2 protein</fullName>
    </submittedName>
</protein>
<dbReference type="SUPFAM" id="SSF57196">
    <property type="entry name" value="EGF/Laminin"/>
    <property type="match status" value="1"/>
</dbReference>
<keyword evidence="5" id="KW-0812">Transmembrane</keyword>
<dbReference type="GO" id="GO:0006816">
    <property type="term" value="P:calcium ion transport"/>
    <property type="evidence" value="ECO:0007669"/>
    <property type="project" value="TreeGrafter"/>
</dbReference>
<dbReference type="InterPro" id="IPR000421">
    <property type="entry name" value="FA58C"/>
</dbReference>
<dbReference type="Pfam" id="PF02010">
    <property type="entry name" value="REJ"/>
    <property type="match status" value="1"/>
</dbReference>
<dbReference type="Pfam" id="PF14670">
    <property type="entry name" value="FXa_inhibition"/>
    <property type="match status" value="5"/>
</dbReference>
<dbReference type="InterPro" id="IPR001881">
    <property type="entry name" value="EGF-like_Ca-bd_dom"/>
</dbReference>
<evidence type="ECO:0000256" key="7">
    <source>
        <dbReference type="ARBA" id="ARBA00022737"/>
    </source>
</evidence>
<evidence type="ECO:0000256" key="12">
    <source>
        <dbReference type="SAM" id="MobiDB-lite"/>
    </source>
</evidence>